<evidence type="ECO:0000256" key="1">
    <source>
        <dbReference type="SAM" id="MobiDB-lite"/>
    </source>
</evidence>
<evidence type="ECO:0000313" key="2">
    <source>
        <dbReference type="EMBL" id="MCI96165.1"/>
    </source>
</evidence>
<accession>A0A392WBF9</accession>
<proteinExistence type="predicted"/>
<organism evidence="2 3">
    <name type="scientific">Trifolium medium</name>
    <dbReference type="NCBI Taxonomy" id="97028"/>
    <lineage>
        <taxon>Eukaryota</taxon>
        <taxon>Viridiplantae</taxon>
        <taxon>Streptophyta</taxon>
        <taxon>Embryophyta</taxon>
        <taxon>Tracheophyta</taxon>
        <taxon>Spermatophyta</taxon>
        <taxon>Magnoliopsida</taxon>
        <taxon>eudicotyledons</taxon>
        <taxon>Gunneridae</taxon>
        <taxon>Pentapetalae</taxon>
        <taxon>rosids</taxon>
        <taxon>fabids</taxon>
        <taxon>Fabales</taxon>
        <taxon>Fabaceae</taxon>
        <taxon>Papilionoideae</taxon>
        <taxon>50 kb inversion clade</taxon>
        <taxon>NPAAA clade</taxon>
        <taxon>Hologalegina</taxon>
        <taxon>IRL clade</taxon>
        <taxon>Trifolieae</taxon>
        <taxon>Trifolium</taxon>
    </lineage>
</organism>
<evidence type="ECO:0000313" key="3">
    <source>
        <dbReference type="Proteomes" id="UP000265520"/>
    </source>
</evidence>
<reference evidence="2 3" key="1">
    <citation type="journal article" date="2018" name="Front. Plant Sci.">
        <title>Red Clover (Trifolium pratense) and Zigzag Clover (T. medium) - A Picture of Genomic Similarities and Differences.</title>
        <authorList>
            <person name="Dluhosova J."/>
            <person name="Istvanek J."/>
            <person name="Nedelnik J."/>
            <person name="Repkova J."/>
        </authorList>
    </citation>
    <scope>NUCLEOTIDE SEQUENCE [LARGE SCALE GENOMIC DNA]</scope>
    <source>
        <strain evidence="3">cv. 10/8</strain>
        <tissue evidence="2">Leaf</tissue>
    </source>
</reference>
<dbReference type="AlphaFoldDB" id="A0A392WBF9"/>
<name>A0A392WBF9_9FABA</name>
<feature type="compositionally biased region" description="Polar residues" evidence="1">
    <location>
        <begin position="1"/>
        <end position="10"/>
    </location>
</feature>
<dbReference type="EMBL" id="LXQA011407440">
    <property type="protein sequence ID" value="MCI96165.1"/>
    <property type="molecule type" value="Genomic_DNA"/>
</dbReference>
<keyword evidence="3" id="KW-1185">Reference proteome</keyword>
<dbReference type="Proteomes" id="UP000265520">
    <property type="component" value="Unassembled WGS sequence"/>
</dbReference>
<protein>
    <submittedName>
        <fullName evidence="2">Uncharacterized protein</fullName>
    </submittedName>
</protein>
<feature type="non-terminal residue" evidence="2">
    <location>
        <position position="1"/>
    </location>
</feature>
<sequence>TDSDTSTESLALSGDNWRQLATTSPPPRLATSGDLKNGARPQLAIRTQNRVFCGGLSPKPHQNII</sequence>
<comment type="caution">
    <text evidence="2">The sequence shown here is derived from an EMBL/GenBank/DDBJ whole genome shotgun (WGS) entry which is preliminary data.</text>
</comment>
<feature type="region of interest" description="Disordered" evidence="1">
    <location>
        <begin position="1"/>
        <end position="39"/>
    </location>
</feature>